<protein>
    <recommendedName>
        <fullName evidence="2">Death domain-containing protein</fullName>
    </recommendedName>
</protein>
<dbReference type="CDD" id="cd01670">
    <property type="entry name" value="Death"/>
    <property type="match status" value="1"/>
</dbReference>
<dbReference type="EMBL" id="GECZ01011070">
    <property type="protein sequence ID" value="JAS58699.1"/>
    <property type="molecule type" value="Transcribed_RNA"/>
</dbReference>
<dbReference type="InterPro" id="IPR000488">
    <property type="entry name" value="Death_dom"/>
</dbReference>
<sequence length="286" mass="33030">MAPINNESRKTKVNGVKWIRSILRVPKRKEAGEKEKYINYEDNVCDAVPGPPREENYTSINDSIPYNVNIGSQRANNDENSEDEQTKPKIEEIFDEEQKCNVGEEFNEKKNPNLEEESDEELKYKNRRQQRFSNNSGGYPKGGTQNNMYVTGKNIHIGPETTSYYYIGCGNPNQRMTPKNLEKSEAVKVLLKSKQKVESSHLVVLSENFDNEWRKIGLELLFTEGQIQQFKLKHKERKEASFQMLSTWCSDQENTTIGQLCRALWDTKLENAIKAVNILSMKIHLC</sequence>
<organism evidence="3">
    <name type="scientific">Cuerna arida</name>
    <dbReference type="NCBI Taxonomy" id="1464854"/>
    <lineage>
        <taxon>Eukaryota</taxon>
        <taxon>Metazoa</taxon>
        <taxon>Ecdysozoa</taxon>
        <taxon>Arthropoda</taxon>
        <taxon>Hexapoda</taxon>
        <taxon>Insecta</taxon>
        <taxon>Pterygota</taxon>
        <taxon>Neoptera</taxon>
        <taxon>Paraneoptera</taxon>
        <taxon>Hemiptera</taxon>
        <taxon>Auchenorrhyncha</taxon>
        <taxon>Membracoidea</taxon>
        <taxon>Cicadellidae</taxon>
        <taxon>Cicadellinae</taxon>
        <taxon>Proconiini</taxon>
        <taxon>Cuerna</taxon>
    </lineage>
</organism>
<dbReference type="GO" id="GO:0007165">
    <property type="term" value="P:signal transduction"/>
    <property type="evidence" value="ECO:0007669"/>
    <property type="project" value="InterPro"/>
</dbReference>
<evidence type="ECO:0000256" key="1">
    <source>
        <dbReference type="SAM" id="MobiDB-lite"/>
    </source>
</evidence>
<dbReference type="InterPro" id="IPR011029">
    <property type="entry name" value="DEATH-like_dom_sf"/>
</dbReference>
<feature type="compositionally biased region" description="Polar residues" evidence="1">
    <location>
        <begin position="131"/>
        <end position="144"/>
    </location>
</feature>
<dbReference type="AlphaFoldDB" id="A0A1B6G8G0"/>
<gene>
    <name evidence="3" type="ORF">g.24958</name>
</gene>
<dbReference type="Gene3D" id="1.10.533.10">
    <property type="entry name" value="Death Domain, Fas"/>
    <property type="match status" value="1"/>
</dbReference>
<evidence type="ECO:0000313" key="3">
    <source>
        <dbReference type="EMBL" id="JAS58699.1"/>
    </source>
</evidence>
<feature type="domain" description="Death" evidence="2">
    <location>
        <begin position="198"/>
        <end position="280"/>
    </location>
</feature>
<reference evidence="3" key="1">
    <citation type="submission" date="2015-11" db="EMBL/GenBank/DDBJ databases">
        <title>De novo transcriptome assembly of four potential Pierce s Disease insect vectors from Arizona vineyards.</title>
        <authorList>
            <person name="Tassone E.E."/>
        </authorList>
    </citation>
    <scope>NUCLEOTIDE SEQUENCE</scope>
</reference>
<accession>A0A1B6G8G0</accession>
<dbReference type="PROSITE" id="PS50017">
    <property type="entry name" value="DEATH_DOMAIN"/>
    <property type="match status" value="1"/>
</dbReference>
<dbReference type="SUPFAM" id="SSF47986">
    <property type="entry name" value="DEATH domain"/>
    <property type="match status" value="1"/>
</dbReference>
<dbReference type="Pfam" id="PF00531">
    <property type="entry name" value="Death"/>
    <property type="match status" value="1"/>
</dbReference>
<feature type="region of interest" description="Disordered" evidence="1">
    <location>
        <begin position="101"/>
        <end position="144"/>
    </location>
</feature>
<proteinExistence type="predicted"/>
<evidence type="ECO:0000259" key="2">
    <source>
        <dbReference type="PROSITE" id="PS50017"/>
    </source>
</evidence>
<name>A0A1B6G8G0_9HEMI</name>